<evidence type="ECO:0000313" key="14">
    <source>
        <dbReference type="Proteomes" id="UP001056756"/>
    </source>
</evidence>
<dbReference type="Pfam" id="PF00589">
    <property type="entry name" value="Phage_integrase"/>
    <property type="match status" value="1"/>
</dbReference>
<dbReference type="GO" id="GO:0051301">
    <property type="term" value="P:cell division"/>
    <property type="evidence" value="ECO:0007669"/>
    <property type="project" value="UniProtKB-KW"/>
</dbReference>
<evidence type="ECO:0000256" key="10">
    <source>
        <dbReference type="HAMAP-Rule" id="MF_01808"/>
    </source>
</evidence>
<dbReference type="NCBIfam" id="NF001399">
    <property type="entry name" value="PRK00283.1"/>
    <property type="match status" value="1"/>
</dbReference>
<dbReference type="PROSITE" id="PS51898">
    <property type="entry name" value="TYR_RECOMBINASE"/>
    <property type="match status" value="1"/>
</dbReference>
<proteinExistence type="inferred from homology"/>
<dbReference type="InterPro" id="IPR044068">
    <property type="entry name" value="CB"/>
</dbReference>
<comment type="caution">
    <text evidence="10">Lacks conserved residue(s) required for the propagation of feature annotation.</text>
</comment>
<evidence type="ECO:0000256" key="1">
    <source>
        <dbReference type="ARBA" id="ARBA00004496"/>
    </source>
</evidence>
<comment type="subcellular location">
    <subcellularLocation>
        <location evidence="1 10">Cytoplasm</location>
    </subcellularLocation>
</comment>
<dbReference type="AlphaFoldDB" id="A0A9J6ZDD3"/>
<evidence type="ECO:0000256" key="4">
    <source>
        <dbReference type="ARBA" id="ARBA00022618"/>
    </source>
</evidence>
<evidence type="ECO:0000259" key="12">
    <source>
        <dbReference type="PROSITE" id="PS51900"/>
    </source>
</evidence>
<dbReference type="InterPro" id="IPR010998">
    <property type="entry name" value="Integrase_recombinase_N"/>
</dbReference>
<reference evidence="13" key="1">
    <citation type="submission" date="2022-05" db="EMBL/GenBank/DDBJ databases">
        <title>Novel bacterial taxa in a minimal lignocellulolytic consortium and its capacity to transform plastics disclosed by genome-resolved metagenomics.</title>
        <authorList>
            <person name="Rodriguez C.A.D."/>
            <person name="Diaz-Garcia L."/>
            <person name="Herrera K."/>
            <person name="Tarazona N.A."/>
            <person name="Sproer C."/>
            <person name="Overmann J."/>
            <person name="Jimenez D.J."/>
        </authorList>
    </citation>
    <scope>NUCLEOTIDE SEQUENCE</scope>
    <source>
        <strain evidence="13">MAG5</strain>
    </source>
</reference>
<evidence type="ECO:0000256" key="2">
    <source>
        <dbReference type="ARBA" id="ARBA00010450"/>
    </source>
</evidence>
<evidence type="ECO:0000256" key="8">
    <source>
        <dbReference type="ARBA" id="ARBA00023172"/>
    </source>
</evidence>
<evidence type="ECO:0000256" key="6">
    <source>
        <dbReference type="ARBA" id="ARBA00022908"/>
    </source>
</evidence>
<comment type="similarity">
    <text evidence="2">Belongs to the 'phage' integrase family. XerD subfamily.</text>
</comment>
<dbReference type="KEGG" id="plig:NAG76_20545"/>
<dbReference type="InterPro" id="IPR023009">
    <property type="entry name" value="Tyrosine_recombinase_XerC/XerD"/>
</dbReference>
<evidence type="ECO:0000259" key="11">
    <source>
        <dbReference type="PROSITE" id="PS51898"/>
    </source>
</evidence>
<dbReference type="InterPro" id="IPR011932">
    <property type="entry name" value="Recomb_XerD"/>
</dbReference>
<dbReference type="InterPro" id="IPR050090">
    <property type="entry name" value="Tyrosine_recombinase_XerCD"/>
</dbReference>
<dbReference type="GO" id="GO:0005737">
    <property type="term" value="C:cytoplasm"/>
    <property type="evidence" value="ECO:0007669"/>
    <property type="project" value="UniProtKB-SubCell"/>
</dbReference>
<dbReference type="Proteomes" id="UP001056756">
    <property type="component" value="Chromosome"/>
</dbReference>
<keyword evidence="4 10" id="KW-0132">Cell division</keyword>
<dbReference type="GO" id="GO:0007059">
    <property type="term" value="P:chromosome segregation"/>
    <property type="evidence" value="ECO:0007669"/>
    <property type="project" value="UniProtKB-UniRule"/>
</dbReference>
<accession>A0A9J6ZDD3</accession>
<dbReference type="EMBL" id="CP097899">
    <property type="protein sequence ID" value="URN94182.1"/>
    <property type="molecule type" value="Genomic_DNA"/>
</dbReference>
<comment type="similarity">
    <text evidence="10">Belongs to the 'phage' integrase family. XerC subfamily.</text>
</comment>
<keyword evidence="6 10" id="KW-0229">DNA integration</keyword>
<feature type="domain" description="Core-binding (CB)" evidence="12">
    <location>
        <begin position="1"/>
        <end position="85"/>
    </location>
</feature>
<keyword evidence="5 10" id="KW-0159">Chromosome partition</keyword>
<dbReference type="GO" id="GO:0009037">
    <property type="term" value="F:tyrosine-based site-specific recombinase activity"/>
    <property type="evidence" value="ECO:0007669"/>
    <property type="project" value="UniProtKB-UniRule"/>
</dbReference>
<gene>
    <name evidence="13" type="primary">xerD</name>
    <name evidence="10" type="synonym">xerC</name>
    <name evidence="13" type="ORF">NAG76_20545</name>
</gene>
<dbReference type="InterPro" id="IPR011010">
    <property type="entry name" value="DNA_brk_join_enz"/>
</dbReference>
<dbReference type="PANTHER" id="PTHR30349">
    <property type="entry name" value="PHAGE INTEGRASE-RELATED"/>
    <property type="match status" value="1"/>
</dbReference>
<dbReference type="InterPro" id="IPR004107">
    <property type="entry name" value="Integrase_SAM-like_N"/>
</dbReference>
<keyword evidence="8 10" id="KW-0233">DNA recombination</keyword>
<name>A0A9J6ZDD3_9BACL</name>
<keyword evidence="7 10" id="KW-0238">DNA-binding</keyword>
<evidence type="ECO:0000256" key="7">
    <source>
        <dbReference type="ARBA" id="ARBA00023125"/>
    </source>
</evidence>
<organism evidence="13 14">
    <name type="scientific">Candidatus Pristimantibacillus lignocellulolyticus</name>
    <dbReference type="NCBI Taxonomy" id="2994561"/>
    <lineage>
        <taxon>Bacteria</taxon>
        <taxon>Bacillati</taxon>
        <taxon>Bacillota</taxon>
        <taxon>Bacilli</taxon>
        <taxon>Bacillales</taxon>
        <taxon>Paenibacillaceae</taxon>
        <taxon>Candidatus Pristimantibacillus</taxon>
    </lineage>
</organism>
<dbReference type="InterPro" id="IPR013762">
    <property type="entry name" value="Integrase-like_cat_sf"/>
</dbReference>
<feature type="active site" evidence="10">
    <location>
        <position position="245"/>
    </location>
</feature>
<dbReference type="NCBIfam" id="TIGR02225">
    <property type="entry name" value="recomb_XerD"/>
    <property type="match status" value="1"/>
</dbReference>
<dbReference type="Gene3D" id="1.10.150.130">
    <property type="match status" value="1"/>
</dbReference>
<evidence type="ECO:0000256" key="9">
    <source>
        <dbReference type="ARBA" id="ARBA00023306"/>
    </source>
</evidence>
<dbReference type="Gene3D" id="1.10.443.10">
    <property type="entry name" value="Intergrase catalytic core"/>
    <property type="match status" value="1"/>
</dbReference>
<dbReference type="GO" id="GO:0006313">
    <property type="term" value="P:DNA transposition"/>
    <property type="evidence" value="ECO:0007669"/>
    <property type="project" value="UniProtKB-UniRule"/>
</dbReference>
<evidence type="ECO:0000256" key="5">
    <source>
        <dbReference type="ARBA" id="ARBA00022829"/>
    </source>
</evidence>
<feature type="active site" evidence="10">
    <location>
        <position position="242"/>
    </location>
</feature>
<dbReference type="SUPFAM" id="SSF47823">
    <property type="entry name" value="lambda integrase-like, N-terminal domain"/>
    <property type="match status" value="1"/>
</dbReference>
<feature type="active site" description="O-(3'-phospho-DNA)-tyrosine intermediate" evidence="10">
    <location>
        <position position="277"/>
    </location>
</feature>
<protein>
    <recommendedName>
        <fullName evidence="10">Tyrosine recombinase XerC</fullName>
    </recommendedName>
</protein>
<dbReference type="PANTHER" id="PTHR30349:SF81">
    <property type="entry name" value="TYROSINE RECOMBINASE XERC"/>
    <property type="match status" value="1"/>
</dbReference>
<dbReference type="PROSITE" id="PS51900">
    <property type="entry name" value="CB"/>
    <property type="match status" value="1"/>
</dbReference>
<dbReference type="HAMAP" id="MF_01808">
    <property type="entry name" value="Recomb_XerC_XerD"/>
    <property type="match status" value="1"/>
</dbReference>
<dbReference type="InterPro" id="IPR002104">
    <property type="entry name" value="Integrase_catalytic"/>
</dbReference>
<dbReference type="SUPFAM" id="SSF56349">
    <property type="entry name" value="DNA breaking-rejoining enzymes"/>
    <property type="match status" value="1"/>
</dbReference>
<dbReference type="GO" id="GO:0003677">
    <property type="term" value="F:DNA binding"/>
    <property type="evidence" value="ECO:0007669"/>
    <property type="project" value="UniProtKB-UniRule"/>
</dbReference>
<keyword evidence="9 10" id="KW-0131">Cell cycle</keyword>
<feature type="active site" evidence="10">
    <location>
        <position position="146"/>
    </location>
</feature>
<sequence>MYEQLHQYLKVLQQERKLTTNSYQSYERDLLKFTGYLEGEGVKGWTSVHKHHTLKYMMQLKEADLKPATIARHVVSIRALFHYLIIHDFISHDPSIFIEAPKLEKKVPQIISQEDTNRLLQVPDLSTAVGIRDKAMLELLYATGIRVTELVSLNVDHVHLSLGFIQVISPSQKERFVPFGNYAKEAIEAYLEHGRAQLAVESTQQEVLFLNHHGGRITRQGFWKIIKKYALEAGVSEEITPHTLRHSVAAHLLENGADVRAVQEILGHVDITSTMKYTSIAKSKMKDVYSSSHPRA</sequence>
<evidence type="ECO:0000313" key="13">
    <source>
        <dbReference type="EMBL" id="URN94182.1"/>
    </source>
</evidence>
<dbReference type="CDD" id="cd00798">
    <property type="entry name" value="INT_XerDC_C"/>
    <property type="match status" value="1"/>
</dbReference>
<feature type="active site" evidence="10">
    <location>
        <position position="268"/>
    </location>
</feature>
<comment type="subunit">
    <text evidence="10">Forms a cyclic heterotetrameric complex composed of two molecules of XerC and two molecules of XerD.</text>
</comment>
<keyword evidence="3 10" id="KW-0963">Cytoplasm</keyword>
<dbReference type="Pfam" id="PF02899">
    <property type="entry name" value="Phage_int_SAM_1"/>
    <property type="match status" value="1"/>
</dbReference>
<comment type="function">
    <text evidence="10">Site-specific tyrosine recombinase, which acts by catalyzing the cutting and rejoining of the recombining DNA molecules. The XerC-XerD complex is essential to convert dimers of the bacterial chromosome into monomers to permit their segregation at cell division. It also contributes to the segregational stability of plasmids.</text>
</comment>
<evidence type="ECO:0000256" key="3">
    <source>
        <dbReference type="ARBA" id="ARBA00022490"/>
    </source>
</evidence>
<feature type="domain" description="Tyr recombinase" evidence="11">
    <location>
        <begin position="106"/>
        <end position="290"/>
    </location>
</feature>